<reference evidence="4 5" key="1">
    <citation type="submission" date="2017-05" db="EMBL/GenBank/DDBJ databases">
        <authorList>
            <person name="Song R."/>
            <person name="Chenine A.L."/>
            <person name="Ruprecht R.M."/>
        </authorList>
    </citation>
    <scope>NUCLEOTIDE SEQUENCE [LARGE SCALE GENOMIC DNA]</scope>
    <source>
        <strain evidence="4 5">KA00229</strain>
    </source>
</reference>
<evidence type="ECO:0000313" key="4">
    <source>
        <dbReference type="EMBL" id="PNH21052.1"/>
    </source>
</evidence>
<protein>
    <submittedName>
        <fullName evidence="4">AMP-binding protein</fullName>
    </submittedName>
</protein>
<dbReference type="PROSITE" id="PS00455">
    <property type="entry name" value="AMP_BINDING"/>
    <property type="match status" value="1"/>
</dbReference>
<dbReference type="Pfam" id="PF00501">
    <property type="entry name" value="AMP-binding"/>
    <property type="match status" value="1"/>
</dbReference>
<dbReference type="PANTHER" id="PTHR43201:SF5">
    <property type="entry name" value="MEDIUM-CHAIN ACYL-COA LIGASE ACSF2, MITOCHONDRIAL"/>
    <property type="match status" value="1"/>
</dbReference>
<dbReference type="EMBL" id="NFMF01000010">
    <property type="protein sequence ID" value="PNH21052.1"/>
    <property type="molecule type" value="Genomic_DNA"/>
</dbReference>
<dbReference type="Gene3D" id="3.40.50.12780">
    <property type="entry name" value="N-terminal domain of ligase-like"/>
    <property type="match status" value="1"/>
</dbReference>
<dbReference type="RefSeq" id="WP_102889660.1">
    <property type="nucleotide sequence ID" value="NZ_NFMF01000010.1"/>
</dbReference>
<gene>
    <name evidence="4" type="ORF">CAL30_06400</name>
</gene>
<dbReference type="Proteomes" id="UP000242958">
    <property type="component" value="Unassembled WGS sequence"/>
</dbReference>
<dbReference type="GO" id="GO:0031956">
    <property type="term" value="F:medium-chain fatty acid-CoA ligase activity"/>
    <property type="evidence" value="ECO:0007669"/>
    <property type="project" value="TreeGrafter"/>
</dbReference>
<dbReference type="GO" id="GO:0006631">
    <property type="term" value="P:fatty acid metabolic process"/>
    <property type="evidence" value="ECO:0007669"/>
    <property type="project" value="TreeGrafter"/>
</dbReference>
<dbReference type="SUPFAM" id="SSF56801">
    <property type="entry name" value="Acetyl-CoA synthetase-like"/>
    <property type="match status" value="1"/>
</dbReference>
<dbReference type="InterPro" id="IPR020845">
    <property type="entry name" value="AMP-binding_CS"/>
</dbReference>
<proteinExistence type="inferred from homology"/>
<evidence type="ECO:0000256" key="2">
    <source>
        <dbReference type="ARBA" id="ARBA00022598"/>
    </source>
</evidence>
<name>A0A2J8B8F4_9FIRM</name>
<feature type="domain" description="AMP-dependent synthetase/ligase" evidence="3">
    <location>
        <begin position="18"/>
        <end position="338"/>
    </location>
</feature>
<sequence length="467" mass="52516">MYFFDTFTPLSTRPLCTDDTNHLYSYNDWYTHAACLATYIPSRTLVAIFCNNTAGSLLSYLSCLQNRIVPIMIDSTLAPELQQHILCQYQPEYIFQPRQSTTIPPLYTIADYGVYKNPAPSCKLYKELALLLTTSGSTGSPKLVRQSYTNLHANATSIATYLNLTSNQYPISTLPMHYTFGLSVIHSHVYCGAAIRLTQHTLFEKEFWHICQHEKITSLAGVPFTYACLDKIGFTKMSLPHLTLLIQAGGRLGKPLQEKFGTFAQSSGKQFIVMYGQTEATARMSYLPSDQCLKKLGSIGIAIPGGTFKIMENNHTEITEDHISGELYYEGKNVTLGYAQTRDDLKKEDEFKGKLFTGDIAYKDEDGYFYIVGRKKRFIKLAGKRFNLDEAEQILKTKINSPHIACTGTDDYLQIFVTTIDSIPTLHTTLSETFGLHAQQYKINVITKIPLNSSGKVQYTQLPTSLQ</sequence>
<evidence type="ECO:0000256" key="1">
    <source>
        <dbReference type="ARBA" id="ARBA00006432"/>
    </source>
</evidence>
<accession>A0A2J8B8F4</accession>
<dbReference type="InterPro" id="IPR042099">
    <property type="entry name" value="ANL_N_sf"/>
</dbReference>
<evidence type="ECO:0000259" key="3">
    <source>
        <dbReference type="Pfam" id="PF00501"/>
    </source>
</evidence>
<dbReference type="AlphaFoldDB" id="A0A2J8B8F4"/>
<comment type="similarity">
    <text evidence="1">Belongs to the ATP-dependent AMP-binding enzyme family.</text>
</comment>
<comment type="caution">
    <text evidence="4">The sequence shown here is derived from an EMBL/GenBank/DDBJ whole genome shotgun (WGS) entry which is preliminary data.</text>
</comment>
<dbReference type="PANTHER" id="PTHR43201">
    <property type="entry name" value="ACYL-COA SYNTHETASE"/>
    <property type="match status" value="1"/>
</dbReference>
<organism evidence="4 5">
    <name type="scientific">Megasphaera hutchinsoni</name>
    <dbReference type="NCBI Taxonomy" id="1588748"/>
    <lineage>
        <taxon>Bacteria</taxon>
        <taxon>Bacillati</taxon>
        <taxon>Bacillota</taxon>
        <taxon>Negativicutes</taxon>
        <taxon>Veillonellales</taxon>
        <taxon>Veillonellaceae</taxon>
        <taxon>Megasphaera</taxon>
    </lineage>
</organism>
<dbReference type="InterPro" id="IPR000873">
    <property type="entry name" value="AMP-dep_synth/lig_dom"/>
</dbReference>
<keyword evidence="2" id="KW-0436">Ligase</keyword>
<evidence type="ECO:0000313" key="5">
    <source>
        <dbReference type="Proteomes" id="UP000242958"/>
    </source>
</evidence>